<dbReference type="EMBL" id="UWPJ01000012">
    <property type="protein sequence ID" value="VCU69302.1"/>
    <property type="molecule type" value="Genomic_DNA"/>
</dbReference>
<dbReference type="GO" id="GO:0043565">
    <property type="term" value="F:sequence-specific DNA binding"/>
    <property type="evidence" value="ECO:0007669"/>
    <property type="project" value="TreeGrafter"/>
</dbReference>
<dbReference type="GO" id="GO:0006351">
    <property type="term" value="P:DNA-templated transcription"/>
    <property type="evidence" value="ECO:0007669"/>
    <property type="project" value="TreeGrafter"/>
</dbReference>
<evidence type="ECO:0000259" key="5">
    <source>
        <dbReference type="PROSITE" id="PS50931"/>
    </source>
</evidence>
<dbReference type="Pfam" id="PF00126">
    <property type="entry name" value="HTH_1"/>
    <property type="match status" value="1"/>
</dbReference>
<dbReference type="GO" id="GO:0003700">
    <property type="term" value="F:DNA-binding transcription factor activity"/>
    <property type="evidence" value="ECO:0007669"/>
    <property type="project" value="InterPro"/>
</dbReference>
<organism evidence="6 7">
    <name type="scientific">Pigmentiphaga humi</name>
    <dbReference type="NCBI Taxonomy" id="2478468"/>
    <lineage>
        <taxon>Bacteria</taxon>
        <taxon>Pseudomonadati</taxon>
        <taxon>Pseudomonadota</taxon>
        <taxon>Betaproteobacteria</taxon>
        <taxon>Burkholderiales</taxon>
        <taxon>Alcaligenaceae</taxon>
        <taxon>Pigmentiphaga</taxon>
    </lineage>
</organism>
<evidence type="ECO:0000256" key="4">
    <source>
        <dbReference type="ARBA" id="ARBA00023163"/>
    </source>
</evidence>
<dbReference type="Gene3D" id="3.40.190.290">
    <property type="match status" value="1"/>
</dbReference>
<dbReference type="InterPro" id="IPR000847">
    <property type="entry name" value="LysR_HTH_N"/>
</dbReference>
<sequence>MDAITQLKTFTIVVACGGFSEAARQMNVVPSVVAKRVRQLEATVGARLFDRTTRTVRLTEAGEKLHARAGVLVASFEDLVQSVERDASKLVGHLRVAIPTTLTTVRLGAIFNAFLLEHDRITLDISLVDHSTNPAERDYDLAISGRPASYEGVVEIPLCPVDTLLCATPAYLQRHGRPRHPQALTEHACLVFKPSGTAWHFQSPKGGISVDIPPRLTADDNLTLRNAARMGLGIAALPGYVAQADIASGALVTVLDEFPLQETWFRAYVPRRKQHVARIAAMVDWLTQHLRQDVAVPWERDIDK</sequence>
<dbReference type="PANTHER" id="PTHR30537">
    <property type="entry name" value="HTH-TYPE TRANSCRIPTIONAL REGULATOR"/>
    <property type="match status" value="1"/>
</dbReference>
<evidence type="ECO:0000256" key="1">
    <source>
        <dbReference type="ARBA" id="ARBA00009437"/>
    </source>
</evidence>
<evidence type="ECO:0000256" key="2">
    <source>
        <dbReference type="ARBA" id="ARBA00023015"/>
    </source>
</evidence>
<dbReference type="PROSITE" id="PS50931">
    <property type="entry name" value="HTH_LYSR"/>
    <property type="match status" value="1"/>
</dbReference>
<keyword evidence="4" id="KW-0804">Transcription</keyword>
<dbReference type="Proteomes" id="UP000277294">
    <property type="component" value="Unassembled WGS sequence"/>
</dbReference>
<dbReference type="FunFam" id="1.10.10.10:FF:000001">
    <property type="entry name" value="LysR family transcriptional regulator"/>
    <property type="match status" value="1"/>
</dbReference>
<accession>A0A3P4AZU7</accession>
<dbReference type="InterPro" id="IPR058163">
    <property type="entry name" value="LysR-type_TF_proteobact-type"/>
</dbReference>
<protein>
    <submittedName>
        <fullName evidence="6">HTH-type transcriptional regulator DmlR</fullName>
    </submittedName>
</protein>
<dbReference type="CDD" id="cd08422">
    <property type="entry name" value="PBP2_CrgA_like"/>
    <property type="match status" value="1"/>
</dbReference>
<dbReference type="InterPro" id="IPR005119">
    <property type="entry name" value="LysR_subst-bd"/>
</dbReference>
<dbReference type="SUPFAM" id="SSF46785">
    <property type="entry name" value="Winged helix' DNA-binding domain"/>
    <property type="match status" value="1"/>
</dbReference>
<evidence type="ECO:0000313" key="6">
    <source>
        <dbReference type="EMBL" id="VCU69302.1"/>
    </source>
</evidence>
<dbReference type="Pfam" id="PF03466">
    <property type="entry name" value="LysR_substrate"/>
    <property type="match status" value="1"/>
</dbReference>
<dbReference type="OrthoDB" id="9080899at2"/>
<dbReference type="AlphaFoldDB" id="A0A3P4AZU7"/>
<dbReference type="Gene3D" id="1.10.10.10">
    <property type="entry name" value="Winged helix-like DNA-binding domain superfamily/Winged helix DNA-binding domain"/>
    <property type="match status" value="1"/>
</dbReference>
<evidence type="ECO:0000313" key="7">
    <source>
        <dbReference type="Proteomes" id="UP000277294"/>
    </source>
</evidence>
<dbReference type="InterPro" id="IPR036390">
    <property type="entry name" value="WH_DNA-bd_sf"/>
</dbReference>
<feature type="domain" description="HTH lysR-type" evidence="5">
    <location>
        <begin position="1"/>
        <end position="59"/>
    </location>
</feature>
<dbReference type="InterPro" id="IPR036388">
    <property type="entry name" value="WH-like_DNA-bd_sf"/>
</dbReference>
<gene>
    <name evidence="6" type="primary">dmlR_10</name>
    <name evidence="6" type="ORF">PIGHUM_01363</name>
</gene>
<comment type="similarity">
    <text evidence="1">Belongs to the LysR transcriptional regulatory family.</text>
</comment>
<dbReference type="PANTHER" id="PTHR30537:SF35">
    <property type="entry name" value="TRANSCRIPTIONAL REGULATORY PROTEIN"/>
    <property type="match status" value="1"/>
</dbReference>
<proteinExistence type="inferred from homology"/>
<reference evidence="6 7" key="1">
    <citation type="submission" date="2018-10" db="EMBL/GenBank/DDBJ databases">
        <authorList>
            <person name="Criscuolo A."/>
        </authorList>
    </citation>
    <scope>NUCLEOTIDE SEQUENCE [LARGE SCALE GENOMIC DNA]</scope>
    <source>
        <strain evidence="6">DnA1</strain>
    </source>
</reference>
<keyword evidence="2" id="KW-0805">Transcription regulation</keyword>
<dbReference type="SUPFAM" id="SSF53850">
    <property type="entry name" value="Periplasmic binding protein-like II"/>
    <property type="match status" value="1"/>
</dbReference>
<dbReference type="RefSeq" id="WP_124078647.1">
    <property type="nucleotide sequence ID" value="NZ_UWPJ01000012.1"/>
</dbReference>
<name>A0A3P4AZU7_9BURK</name>
<evidence type="ECO:0000256" key="3">
    <source>
        <dbReference type="ARBA" id="ARBA00023125"/>
    </source>
</evidence>
<keyword evidence="3" id="KW-0238">DNA-binding</keyword>
<keyword evidence="7" id="KW-1185">Reference proteome</keyword>